<feature type="compositionally biased region" description="Polar residues" evidence="2">
    <location>
        <begin position="278"/>
        <end position="303"/>
    </location>
</feature>
<feature type="compositionally biased region" description="Basic and acidic residues" evidence="2">
    <location>
        <begin position="163"/>
        <end position="175"/>
    </location>
</feature>
<comment type="caution">
    <text evidence="3">The sequence shown here is derived from an EMBL/GenBank/DDBJ whole genome shotgun (WGS) entry which is preliminary data.</text>
</comment>
<evidence type="ECO:0000256" key="2">
    <source>
        <dbReference type="SAM" id="MobiDB-lite"/>
    </source>
</evidence>
<sequence>MGLWKRVSERTRQTFGIKGDSADWKPTSNARNEAMLEEARKFSKQLKLMHREFKELEAKFSGGLQVIRTVLSSPLPRVYEMTDKGPVPMQREAMIVGAGVAFDGLLAAGTDLKTKLQQEVLHPLDQWQAAYRMIKHRNSKCEVLRLELDSQRREAASMAVTLDRQKTKVTAHDPAKPASQGGAGSPNSKFEDAEFKLQKEEDKAARLTERYKSVEEEVFTALITLINDTQVLKQYAATALIVYQQAFGQAHTAFANATPPVPLVLPTAASAPVPPTAQGSETTPMKTYPSADQATPDSKASPGTPQPPGLPTSTAPAPPAWYNEARQQATSMKYDSDDDS</sequence>
<feature type="coiled-coil region" evidence="1">
    <location>
        <begin position="190"/>
        <end position="217"/>
    </location>
</feature>
<dbReference type="InterPro" id="IPR027267">
    <property type="entry name" value="AH/BAR_dom_sf"/>
</dbReference>
<keyword evidence="4" id="KW-1185">Reference proteome</keyword>
<organism evidence="3 4">
    <name type="scientific">Edaphochlamys debaryana</name>
    <dbReference type="NCBI Taxonomy" id="47281"/>
    <lineage>
        <taxon>Eukaryota</taxon>
        <taxon>Viridiplantae</taxon>
        <taxon>Chlorophyta</taxon>
        <taxon>core chlorophytes</taxon>
        <taxon>Chlorophyceae</taxon>
        <taxon>CS clade</taxon>
        <taxon>Chlamydomonadales</taxon>
        <taxon>Chlamydomonadales incertae sedis</taxon>
        <taxon>Edaphochlamys</taxon>
    </lineage>
</organism>
<accession>A0A835XVT9</accession>
<protein>
    <recommendedName>
        <fullName evidence="5">BAR domain-containing protein</fullName>
    </recommendedName>
</protein>
<dbReference type="OrthoDB" id="544949at2759"/>
<proteinExistence type="predicted"/>
<evidence type="ECO:0008006" key="5">
    <source>
        <dbReference type="Google" id="ProtNLM"/>
    </source>
</evidence>
<feature type="region of interest" description="Disordered" evidence="2">
    <location>
        <begin position="269"/>
        <end position="340"/>
    </location>
</feature>
<feature type="region of interest" description="Disordered" evidence="2">
    <location>
        <begin position="161"/>
        <end position="190"/>
    </location>
</feature>
<gene>
    <name evidence="3" type="ORF">HYH03_014665</name>
</gene>
<name>A0A835XVT9_9CHLO</name>
<dbReference type="AlphaFoldDB" id="A0A835XVT9"/>
<evidence type="ECO:0000313" key="3">
    <source>
        <dbReference type="EMBL" id="KAG2486739.1"/>
    </source>
</evidence>
<reference evidence="3" key="1">
    <citation type="journal article" date="2020" name="bioRxiv">
        <title>Comparative genomics of Chlamydomonas.</title>
        <authorList>
            <person name="Craig R.J."/>
            <person name="Hasan A.R."/>
            <person name="Ness R.W."/>
            <person name="Keightley P.D."/>
        </authorList>
    </citation>
    <scope>NUCLEOTIDE SEQUENCE</scope>
    <source>
        <strain evidence="3">CCAP 11/70</strain>
    </source>
</reference>
<keyword evidence="1" id="KW-0175">Coiled coil</keyword>
<evidence type="ECO:0000256" key="1">
    <source>
        <dbReference type="SAM" id="Coils"/>
    </source>
</evidence>
<dbReference type="Proteomes" id="UP000612055">
    <property type="component" value="Unassembled WGS sequence"/>
</dbReference>
<dbReference type="Gene3D" id="1.20.1270.60">
    <property type="entry name" value="Arfaptin homology (AH) domain/BAR domain"/>
    <property type="match status" value="1"/>
</dbReference>
<evidence type="ECO:0000313" key="4">
    <source>
        <dbReference type="Proteomes" id="UP000612055"/>
    </source>
</evidence>
<dbReference type="EMBL" id="JAEHOE010000108">
    <property type="protein sequence ID" value="KAG2486739.1"/>
    <property type="molecule type" value="Genomic_DNA"/>
</dbReference>